<accession>A0A2H4P7D5</accession>
<name>A0A2H4P7D5_9CAUD</name>
<dbReference type="EMBL" id="MG018927">
    <property type="protein sequence ID" value="ATW58071.1"/>
    <property type="molecule type" value="Genomic_DNA"/>
</dbReference>
<sequence length="88" mass="10258">MTSNQILQGNTPEYEAYIETAYARHLENQAMHLAGIKGRYHHLNLDWTPEIEKEAMRRDGGGITAYLRKISEDQAQARRERLEAWGTW</sequence>
<reference evidence="1 2" key="1">
    <citation type="submission" date="2017-09" db="EMBL/GenBank/DDBJ databases">
        <authorList>
            <person name="Ehlers B."/>
            <person name="Leendertz F.H."/>
        </authorList>
    </citation>
    <scope>NUCLEOTIDE SEQUENCE [LARGE SCALE GENOMIC DNA]</scope>
</reference>
<keyword evidence="2" id="KW-1185">Reference proteome</keyword>
<evidence type="ECO:0000313" key="2">
    <source>
        <dbReference type="Proteomes" id="UP000241592"/>
    </source>
</evidence>
<protein>
    <submittedName>
        <fullName evidence="1">Uncharacterized protein</fullName>
    </submittedName>
</protein>
<gene>
    <name evidence="1" type="ORF">CNR34_00138</name>
</gene>
<organism evidence="1 2">
    <name type="scientific">Pseudomonas phage nickie</name>
    <dbReference type="NCBI Taxonomy" id="2048977"/>
    <lineage>
        <taxon>Viruses</taxon>
        <taxon>Duplodnaviria</taxon>
        <taxon>Heunggongvirae</taxon>
        <taxon>Uroviricota</taxon>
        <taxon>Caudoviricetes</taxon>
        <taxon>Nickievirus</taxon>
        <taxon>Nickievirus nickie</taxon>
    </lineage>
</organism>
<proteinExistence type="predicted"/>
<dbReference type="Proteomes" id="UP000241592">
    <property type="component" value="Segment"/>
</dbReference>
<evidence type="ECO:0000313" key="1">
    <source>
        <dbReference type="EMBL" id="ATW58071.1"/>
    </source>
</evidence>